<reference evidence="3 4" key="1">
    <citation type="submission" date="2024-01" db="EMBL/GenBank/DDBJ databases">
        <title>Seven novel Bacillus-like species.</title>
        <authorList>
            <person name="Liu G."/>
        </authorList>
    </citation>
    <scope>NUCLEOTIDE SEQUENCE [LARGE SCALE GENOMIC DNA]</scope>
    <source>
        <strain evidence="3 4">FJAT-51639</strain>
    </source>
</reference>
<evidence type="ECO:0000259" key="2">
    <source>
        <dbReference type="Pfam" id="PF13649"/>
    </source>
</evidence>
<dbReference type="EMBL" id="JBAWSX010000001">
    <property type="protein sequence ID" value="MEI4800293.1"/>
    <property type="molecule type" value="Genomic_DNA"/>
</dbReference>
<dbReference type="RefSeq" id="WP_336471242.1">
    <property type="nucleotide sequence ID" value="NZ_JBAWSX010000001.1"/>
</dbReference>
<accession>A0ABU8FC86</accession>
<sequence>MAVTKGNLYGNTARFYDLEERKDCGELSFYLERASKLSGDILEIACGTGRITLPLAQAGFSVWGIDLSEYMLHLLKEKLHTLSNEIQKNVHLQQASMTNFVMNKSYNLILIPGISYQALLKKEDQIECLKTVYHHLKADGEFIFNVFRPFKQLDETWIQPEKIQWEKIDPQTGSTIQKSHIAKAIDVEHQIIYPEYIFRITHENGTKEELREQLSLKYYYYEQITDMIQAAGFTIAEQYGNYDGSSIEDGAEMIFVCKK</sequence>
<dbReference type="Pfam" id="PF13649">
    <property type="entry name" value="Methyltransf_25"/>
    <property type="match status" value="1"/>
</dbReference>
<dbReference type="InterPro" id="IPR041698">
    <property type="entry name" value="Methyltransf_25"/>
</dbReference>
<keyword evidence="3" id="KW-0489">Methyltransferase</keyword>
<evidence type="ECO:0000313" key="4">
    <source>
        <dbReference type="Proteomes" id="UP001372526"/>
    </source>
</evidence>
<name>A0ABU8FC86_9BACI</name>
<feature type="domain" description="Methyltransferase" evidence="2">
    <location>
        <begin position="41"/>
        <end position="140"/>
    </location>
</feature>
<dbReference type="Gene3D" id="3.40.50.150">
    <property type="entry name" value="Vaccinia Virus protein VP39"/>
    <property type="match status" value="1"/>
</dbReference>
<organism evidence="3 4">
    <name type="scientific">Bacillus bruguierae</name>
    <dbReference type="NCBI Taxonomy" id="3127667"/>
    <lineage>
        <taxon>Bacteria</taxon>
        <taxon>Bacillati</taxon>
        <taxon>Bacillota</taxon>
        <taxon>Bacilli</taxon>
        <taxon>Bacillales</taxon>
        <taxon>Bacillaceae</taxon>
        <taxon>Bacillus</taxon>
    </lineage>
</organism>
<gene>
    <name evidence="3" type="ORF">WAZ07_02940</name>
</gene>
<protein>
    <submittedName>
        <fullName evidence="3">Methyltransferase domain-containing protein</fullName>
    </submittedName>
</protein>
<keyword evidence="4" id="KW-1185">Reference proteome</keyword>
<evidence type="ECO:0000313" key="3">
    <source>
        <dbReference type="EMBL" id="MEI4800293.1"/>
    </source>
</evidence>
<dbReference type="SUPFAM" id="SSF53335">
    <property type="entry name" value="S-adenosyl-L-methionine-dependent methyltransferases"/>
    <property type="match status" value="1"/>
</dbReference>
<dbReference type="GO" id="GO:0008168">
    <property type="term" value="F:methyltransferase activity"/>
    <property type="evidence" value="ECO:0007669"/>
    <property type="project" value="UniProtKB-KW"/>
</dbReference>
<evidence type="ECO:0000256" key="1">
    <source>
        <dbReference type="ARBA" id="ARBA00022679"/>
    </source>
</evidence>
<comment type="caution">
    <text evidence="3">The sequence shown here is derived from an EMBL/GenBank/DDBJ whole genome shotgun (WGS) entry which is preliminary data.</text>
</comment>
<dbReference type="InterPro" id="IPR029063">
    <property type="entry name" value="SAM-dependent_MTases_sf"/>
</dbReference>
<dbReference type="PANTHER" id="PTHR43861">
    <property type="entry name" value="TRANS-ACONITATE 2-METHYLTRANSFERASE-RELATED"/>
    <property type="match status" value="1"/>
</dbReference>
<dbReference type="CDD" id="cd02440">
    <property type="entry name" value="AdoMet_MTases"/>
    <property type="match status" value="1"/>
</dbReference>
<dbReference type="Gene3D" id="2.20.25.110">
    <property type="entry name" value="S-adenosyl-L-methionine-dependent methyltransferases"/>
    <property type="match status" value="1"/>
</dbReference>
<keyword evidence="1" id="KW-0808">Transferase</keyword>
<proteinExistence type="predicted"/>
<dbReference type="GO" id="GO:0032259">
    <property type="term" value="P:methylation"/>
    <property type="evidence" value="ECO:0007669"/>
    <property type="project" value="UniProtKB-KW"/>
</dbReference>
<dbReference type="Proteomes" id="UP001372526">
    <property type="component" value="Unassembled WGS sequence"/>
</dbReference>